<organism evidence="8 9">
    <name type="scientific">Limosilactobacillus reuteri</name>
    <name type="common">Lactobacillus reuteri</name>
    <dbReference type="NCBI Taxonomy" id="1598"/>
    <lineage>
        <taxon>Bacteria</taxon>
        <taxon>Bacillati</taxon>
        <taxon>Bacillota</taxon>
        <taxon>Bacilli</taxon>
        <taxon>Lactobacillales</taxon>
        <taxon>Lactobacillaceae</taxon>
        <taxon>Limosilactobacillus</taxon>
    </lineage>
</organism>
<dbReference type="GO" id="GO:0009307">
    <property type="term" value="P:DNA restriction-modification system"/>
    <property type="evidence" value="ECO:0007669"/>
    <property type="project" value="InterPro"/>
</dbReference>
<evidence type="ECO:0000256" key="5">
    <source>
        <dbReference type="ARBA" id="ARBA00022691"/>
    </source>
</evidence>
<keyword evidence="4 7" id="KW-0808">Transferase</keyword>
<comment type="catalytic activity">
    <reaction evidence="6 7">
        <text>a 2'-deoxyadenosine in DNA + S-adenosyl-L-methionine = an N(6)-methyl-2'-deoxyadenosine in DNA + S-adenosyl-L-homocysteine + H(+)</text>
        <dbReference type="Rhea" id="RHEA:15197"/>
        <dbReference type="Rhea" id="RHEA-COMP:12418"/>
        <dbReference type="Rhea" id="RHEA-COMP:12419"/>
        <dbReference type="ChEBI" id="CHEBI:15378"/>
        <dbReference type="ChEBI" id="CHEBI:57856"/>
        <dbReference type="ChEBI" id="CHEBI:59789"/>
        <dbReference type="ChEBI" id="CHEBI:90615"/>
        <dbReference type="ChEBI" id="CHEBI:90616"/>
        <dbReference type="EC" id="2.1.1.72"/>
    </reaction>
</comment>
<evidence type="ECO:0000313" key="9">
    <source>
        <dbReference type="Proteomes" id="UP000460207"/>
    </source>
</evidence>
<gene>
    <name evidence="8" type="ORF">GIX76_09365</name>
</gene>
<comment type="similarity">
    <text evidence="1 7">Belongs to the N(4)/N(6)-methyltransferase family.</text>
</comment>
<dbReference type="PANTHER" id="PTHR30481:SF3">
    <property type="entry name" value="DNA ADENINE METHYLASE"/>
    <property type="match status" value="1"/>
</dbReference>
<evidence type="ECO:0000256" key="2">
    <source>
        <dbReference type="ARBA" id="ARBA00011900"/>
    </source>
</evidence>
<dbReference type="SUPFAM" id="SSF53335">
    <property type="entry name" value="S-adenosyl-L-methionine-dependent methyltransferases"/>
    <property type="match status" value="1"/>
</dbReference>
<dbReference type="Gene3D" id="1.10.1020.10">
    <property type="entry name" value="Adenine-specific Methyltransferase, Domain 2"/>
    <property type="match status" value="1"/>
</dbReference>
<reference evidence="8 9" key="1">
    <citation type="submission" date="2019-11" db="EMBL/GenBank/DDBJ databases">
        <title>Draft genome sequence of 12 host-associated Lactobacillus reuteri rodent strains.</title>
        <authorList>
            <person name="Zhang S."/>
            <person name="Ozcam M."/>
            <person name="Van Pijkeren J.P."/>
        </authorList>
    </citation>
    <scope>NUCLEOTIDE SEQUENCE [LARGE SCALE GENOMIC DNA]</scope>
    <source>
        <strain evidence="8 9">N4I</strain>
    </source>
</reference>
<dbReference type="GO" id="GO:0009007">
    <property type="term" value="F:site-specific DNA-methyltransferase (adenine-specific) activity"/>
    <property type="evidence" value="ECO:0007669"/>
    <property type="project" value="UniProtKB-UniRule"/>
</dbReference>
<sequence length="296" mass="34502">MIKSFINYPGGKYRLMKQLLPLFPNHTDRMVDLFAGSGVVTSNYNNANEYLVNDINSQLISLLRYVRDIPVDEIEEKMKQIIRYYQLTDTSKTGYDYYKIDSSKGLASLNKTGFLNLRSVYNETENEEEKNIILYALIVYGFNNQIRFNRYGKFNNPVGKRDFNNKMKGKLRIFSQSWKEKKPKIISKDFADINLKSGDFVYADPPYSITTAVYNENKGWTSQDDKRLMDYLDYANGIGAKFALSNVFVHKERINRPLIDWSRKYNVIDIESNYSNSNYHASRGASKEVLIINYKK</sequence>
<dbReference type="InterPro" id="IPR012263">
    <property type="entry name" value="M_m6A_EcoRV"/>
</dbReference>
<dbReference type="GO" id="GO:1904047">
    <property type="term" value="F:S-adenosyl-L-methionine binding"/>
    <property type="evidence" value="ECO:0007669"/>
    <property type="project" value="TreeGrafter"/>
</dbReference>
<evidence type="ECO:0000256" key="6">
    <source>
        <dbReference type="ARBA" id="ARBA00047942"/>
    </source>
</evidence>
<evidence type="ECO:0000313" key="8">
    <source>
        <dbReference type="EMBL" id="MRG90181.1"/>
    </source>
</evidence>
<evidence type="ECO:0000256" key="7">
    <source>
        <dbReference type="RuleBase" id="RU361257"/>
    </source>
</evidence>
<keyword evidence="5 7" id="KW-0949">S-adenosyl-L-methionine</keyword>
<dbReference type="RefSeq" id="WP_153704335.1">
    <property type="nucleotide sequence ID" value="NZ_WJND01000022.1"/>
</dbReference>
<protein>
    <recommendedName>
        <fullName evidence="2 7">Site-specific DNA-methyltransferase (adenine-specific)</fullName>
        <ecNumber evidence="2 7">2.1.1.72</ecNumber>
    </recommendedName>
</protein>
<dbReference type="Proteomes" id="UP000460207">
    <property type="component" value="Unassembled WGS sequence"/>
</dbReference>
<dbReference type="GO" id="GO:0043565">
    <property type="term" value="F:sequence-specific DNA binding"/>
    <property type="evidence" value="ECO:0007669"/>
    <property type="project" value="TreeGrafter"/>
</dbReference>
<dbReference type="EC" id="2.1.1.72" evidence="2 7"/>
<name>A0A7X2G1R9_LIMRT</name>
<proteinExistence type="inferred from homology"/>
<dbReference type="GO" id="GO:0032259">
    <property type="term" value="P:methylation"/>
    <property type="evidence" value="ECO:0007669"/>
    <property type="project" value="UniProtKB-KW"/>
</dbReference>
<dbReference type="InterPro" id="IPR029063">
    <property type="entry name" value="SAM-dependent_MTases_sf"/>
</dbReference>
<evidence type="ECO:0000256" key="3">
    <source>
        <dbReference type="ARBA" id="ARBA00022603"/>
    </source>
</evidence>
<dbReference type="EMBL" id="WJND01000022">
    <property type="protein sequence ID" value="MRG90181.1"/>
    <property type="molecule type" value="Genomic_DNA"/>
</dbReference>
<dbReference type="Pfam" id="PF02086">
    <property type="entry name" value="MethyltransfD12"/>
    <property type="match status" value="1"/>
</dbReference>
<dbReference type="NCBIfam" id="TIGR00571">
    <property type="entry name" value="dam"/>
    <property type="match status" value="1"/>
</dbReference>
<dbReference type="Gene3D" id="3.40.50.150">
    <property type="entry name" value="Vaccinia Virus protein VP39"/>
    <property type="match status" value="1"/>
</dbReference>
<dbReference type="InterPro" id="IPR002052">
    <property type="entry name" value="DNA_methylase_N6_adenine_CS"/>
</dbReference>
<dbReference type="PIRSF" id="PIRSF000398">
    <property type="entry name" value="M_m6A_EcoRV"/>
    <property type="match status" value="1"/>
</dbReference>
<dbReference type="InterPro" id="IPR012327">
    <property type="entry name" value="MeTrfase_D12"/>
</dbReference>
<keyword evidence="3 7" id="KW-0489">Methyltransferase</keyword>
<dbReference type="GO" id="GO:0006298">
    <property type="term" value="P:mismatch repair"/>
    <property type="evidence" value="ECO:0007669"/>
    <property type="project" value="TreeGrafter"/>
</dbReference>
<dbReference type="AlphaFoldDB" id="A0A7X2G1R9"/>
<evidence type="ECO:0000256" key="1">
    <source>
        <dbReference type="ARBA" id="ARBA00006594"/>
    </source>
</evidence>
<dbReference type="PRINTS" id="PR00505">
    <property type="entry name" value="D12N6MTFRASE"/>
</dbReference>
<comment type="caution">
    <text evidence="8">The sequence shown here is derived from an EMBL/GenBank/DDBJ whole genome shotgun (WGS) entry which is preliminary data.</text>
</comment>
<dbReference type="PROSITE" id="PS00092">
    <property type="entry name" value="N6_MTASE"/>
    <property type="match status" value="1"/>
</dbReference>
<dbReference type="PANTHER" id="PTHR30481">
    <property type="entry name" value="DNA ADENINE METHYLASE"/>
    <property type="match status" value="1"/>
</dbReference>
<dbReference type="InterPro" id="IPR023095">
    <property type="entry name" value="Ade_MeTrfase_dom_2"/>
</dbReference>
<accession>A0A7X2G1R9</accession>
<evidence type="ECO:0000256" key="4">
    <source>
        <dbReference type="ARBA" id="ARBA00022679"/>
    </source>
</evidence>